<dbReference type="AlphaFoldDB" id="A0A4Y7QA36"/>
<evidence type="ECO:0000259" key="1">
    <source>
        <dbReference type="SMART" id="SM00829"/>
    </source>
</evidence>
<dbReference type="Proteomes" id="UP000294933">
    <property type="component" value="Unassembled WGS sequence"/>
</dbReference>
<dbReference type="SUPFAM" id="SSF51735">
    <property type="entry name" value="NAD(P)-binding Rossmann-fold domains"/>
    <property type="match status" value="1"/>
</dbReference>
<dbReference type="SUPFAM" id="SSF50129">
    <property type="entry name" value="GroES-like"/>
    <property type="match status" value="1"/>
</dbReference>
<organism evidence="2 3">
    <name type="scientific">Rickenella mellea</name>
    <dbReference type="NCBI Taxonomy" id="50990"/>
    <lineage>
        <taxon>Eukaryota</taxon>
        <taxon>Fungi</taxon>
        <taxon>Dikarya</taxon>
        <taxon>Basidiomycota</taxon>
        <taxon>Agaricomycotina</taxon>
        <taxon>Agaricomycetes</taxon>
        <taxon>Hymenochaetales</taxon>
        <taxon>Rickenellaceae</taxon>
        <taxon>Rickenella</taxon>
    </lineage>
</organism>
<dbReference type="InterPro" id="IPR020843">
    <property type="entry name" value="ER"/>
</dbReference>
<dbReference type="GO" id="GO:0016651">
    <property type="term" value="F:oxidoreductase activity, acting on NAD(P)H"/>
    <property type="evidence" value="ECO:0007669"/>
    <property type="project" value="InterPro"/>
</dbReference>
<dbReference type="InterPro" id="IPR047122">
    <property type="entry name" value="Trans-enoyl_RdTase-like"/>
</dbReference>
<gene>
    <name evidence="2" type="ORF">BD410DRAFT_786028</name>
</gene>
<dbReference type="VEuPathDB" id="FungiDB:BD410DRAFT_786028"/>
<accession>A0A4Y7QA36</accession>
<dbReference type="InterPro" id="IPR013149">
    <property type="entry name" value="ADH-like_C"/>
</dbReference>
<dbReference type="CDD" id="cd08249">
    <property type="entry name" value="enoyl_reductase_like"/>
    <property type="match status" value="1"/>
</dbReference>
<dbReference type="STRING" id="50990.A0A4Y7QA36"/>
<dbReference type="PANTHER" id="PTHR45348:SF7">
    <property type="entry name" value="ZINC BINDING OXIDOREDUCTASE, PUTATIVE-RELATED"/>
    <property type="match status" value="1"/>
</dbReference>
<name>A0A4Y7QA36_9AGAM</name>
<feature type="domain" description="Enoyl reductase (ER)" evidence="1">
    <location>
        <begin position="10"/>
        <end position="355"/>
    </location>
</feature>
<dbReference type="PANTHER" id="PTHR45348">
    <property type="entry name" value="HYPOTHETICAL OXIDOREDUCTASE (EUROFUNG)"/>
    <property type="match status" value="1"/>
</dbReference>
<protein>
    <submittedName>
        <fullName evidence="2">GroES-like protein</fullName>
    </submittedName>
</protein>
<dbReference type="Gene3D" id="3.90.180.10">
    <property type="entry name" value="Medium-chain alcohol dehydrogenases, catalytic domain"/>
    <property type="match status" value="1"/>
</dbReference>
<reference evidence="2 3" key="1">
    <citation type="submission" date="2018-06" db="EMBL/GenBank/DDBJ databases">
        <title>A transcriptomic atlas of mushroom development highlights an independent origin of complex multicellularity.</title>
        <authorList>
            <consortium name="DOE Joint Genome Institute"/>
            <person name="Krizsan K."/>
            <person name="Almasi E."/>
            <person name="Merenyi Z."/>
            <person name="Sahu N."/>
            <person name="Viragh M."/>
            <person name="Koszo T."/>
            <person name="Mondo S."/>
            <person name="Kiss B."/>
            <person name="Balint B."/>
            <person name="Kues U."/>
            <person name="Barry K."/>
            <person name="Hegedus J.C."/>
            <person name="Henrissat B."/>
            <person name="Johnson J."/>
            <person name="Lipzen A."/>
            <person name="Ohm R."/>
            <person name="Nagy I."/>
            <person name="Pangilinan J."/>
            <person name="Yan J."/>
            <person name="Xiong Y."/>
            <person name="Grigoriev I.V."/>
            <person name="Hibbett D.S."/>
            <person name="Nagy L.G."/>
        </authorList>
    </citation>
    <scope>NUCLEOTIDE SEQUENCE [LARGE SCALE GENOMIC DNA]</scope>
    <source>
        <strain evidence="2 3">SZMC22713</strain>
    </source>
</reference>
<dbReference type="EMBL" id="ML170166">
    <property type="protein sequence ID" value="TDL24517.1"/>
    <property type="molecule type" value="Genomic_DNA"/>
</dbReference>
<dbReference type="Pfam" id="PF00107">
    <property type="entry name" value="ADH_zinc_N"/>
    <property type="match status" value="1"/>
</dbReference>
<keyword evidence="3" id="KW-1185">Reference proteome</keyword>
<dbReference type="Pfam" id="PF08240">
    <property type="entry name" value="ADH_N"/>
    <property type="match status" value="1"/>
</dbReference>
<dbReference type="SMART" id="SM00829">
    <property type="entry name" value="PKS_ER"/>
    <property type="match status" value="1"/>
</dbReference>
<dbReference type="Gene3D" id="3.40.50.720">
    <property type="entry name" value="NAD(P)-binding Rossmann-like Domain"/>
    <property type="match status" value="1"/>
</dbReference>
<dbReference type="InterPro" id="IPR036291">
    <property type="entry name" value="NAD(P)-bd_dom_sf"/>
</dbReference>
<proteinExistence type="predicted"/>
<dbReference type="InterPro" id="IPR013154">
    <property type="entry name" value="ADH-like_N"/>
</dbReference>
<sequence length="377" mass="40117">MQALVTIPNGSAAVQQVPIPSPSHGQVRVRVKTIALNPVDALYVAKPASAPGRVVGSDFAGIVEDVGEGVTHLKVGVRVAGFMHGACQENVFPGAFAEYLAVDADLVYQVPASVNLEDAATIPLCANTATNGLFRVLGLDAPWGTRSTSADTSAGTRPAILVYSGATSVGLYAIQLARLSPSNPLIITTASPSNVAYLKSIGADHVLDYHDANWTSQARTLAREGNAEFKWALDGISEGSTVETVSQVFEGKGKIATVRGPSQWAQDGIKKGVDVEYMAAWTMLGKEFWYNGGIHFPAEPIHRALAVKLYEYLSASNPQSPLASGAFKPNKVRLMPGGLDRVTEAFPLLGVGRVTERKTGDWKPLSAEKMVYRLEQD</sequence>
<dbReference type="OrthoDB" id="10257049at2759"/>
<evidence type="ECO:0000313" key="3">
    <source>
        <dbReference type="Proteomes" id="UP000294933"/>
    </source>
</evidence>
<evidence type="ECO:0000313" key="2">
    <source>
        <dbReference type="EMBL" id="TDL24517.1"/>
    </source>
</evidence>
<dbReference type="InterPro" id="IPR011032">
    <property type="entry name" value="GroES-like_sf"/>
</dbReference>